<protein>
    <recommendedName>
        <fullName evidence="4">Secreted protein</fullName>
    </recommendedName>
</protein>
<evidence type="ECO:0000313" key="3">
    <source>
        <dbReference type="Proteomes" id="UP000094385"/>
    </source>
</evidence>
<proteinExistence type="predicted"/>
<evidence type="ECO:0000256" key="1">
    <source>
        <dbReference type="SAM" id="SignalP"/>
    </source>
</evidence>
<name>A0A1E3Q736_LIPST</name>
<evidence type="ECO:0008006" key="4">
    <source>
        <dbReference type="Google" id="ProtNLM"/>
    </source>
</evidence>
<dbReference type="Proteomes" id="UP000094385">
    <property type="component" value="Unassembled WGS sequence"/>
</dbReference>
<accession>A0A1E3Q736</accession>
<sequence length="89" mass="10320">MRLLPLILLLWFRPSTKKPYCCEAAFHYSPPEQQAASRCRRVIAAFELLFHPVGCSRSIRWSDLPLKILYSSNLTINLTLPVLDRDDMD</sequence>
<reference evidence="2 3" key="1">
    <citation type="journal article" date="2016" name="Proc. Natl. Acad. Sci. U.S.A.">
        <title>Comparative genomics of biotechnologically important yeasts.</title>
        <authorList>
            <person name="Riley R."/>
            <person name="Haridas S."/>
            <person name="Wolfe K.H."/>
            <person name="Lopes M.R."/>
            <person name="Hittinger C.T."/>
            <person name="Goeker M."/>
            <person name="Salamov A.A."/>
            <person name="Wisecaver J.H."/>
            <person name="Long T.M."/>
            <person name="Calvey C.H."/>
            <person name="Aerts A.L."/>
            <person name="Barry K.W."/>
            <person name="Choi C."/>
            <person name="Clum A."/>
            <person name="Coughlan A.Y."/>
            <person name="Deshpande S."/>
            <person name="Douglass A.P."/>
            <person name="Hanson S.J."/>
            <person name="Klenk H.-P."/>
            <person name="LaButti K.M."/>
            <person name="Lapidus A."/>
            <person name="Lindquist E.A."/>
            <person name="Lipzen A.M."/>
            <person name="Meier-Kolthoff J.P."/>
            <person name="Ohm R.A."/>
            <person name="Otillar R.P."/>
            <person name="Pangilinan J.L."/>
            <person name="Peng Y."/>
            <person name="Rokas A."/>
            <person name="Rosa C.A."/>
            <person name="Scheuner C."/>
            <person name="Sibirny A.A."/>
            <person name="Slot J.C."/>
            <person name="Stielow J.B."/>
            <person name="Sun H."/>
            <person name="Kurtzman C.P."/>
            <person name="Blackwell M."/>
            <person name="Grigoriev I.V."/>
            <person name="Jeffries T.W."/>
        </authorList>
    </citation>
    <scope>NUCLEOTIDE SEQUENCE [LARGE SCALE GENOMIC DNA]</scope>
    <source>
        <strain evidence="2 3">NRRL Y-11557</strain>
    </source>
</reference>
<keyword evidence="3" id="KW-1185">Reference proteome</keyword>
<keyword evidence="1" id="KW-0732">Signal</keyword>
<dbReference type="AlphaFoldDB" id="A0A1E3Q736"/>
<evidence type="ECO:0000313" key="2">
    <source>
        <dbReference type="EMBL" id="ODQ73509.1"/>
    </source>
</evidence>
<feature type="chain" id="PRO_5009134109" description="Secreted protein" evidence="1">
    <location>
        <begin position="18"/>
        <end position="89"/>
    </location>
</feature>
<dbReference type="EMBL" id="KV454293">
    <property type="protein sequence ID" value="ODQ73509.1"/>
    <property type="molecule type" value="Genomic_DNA"/>
</dbReference>
<feature type="signal peptide" evidence="1">
    <location>
        <begin position="1"/>
        <end position="17"/>
    </location>
</feature>
<organism evidence="2 3">
    <name type="scientific">Lipomyces starkeyi NRRL Y-11557</name>
    <dbReference type="NCBI Taxonomy" id="675824"/>
    <lineage>
        <taxon>Eukaryota</taxon>
        <taxon>Fungi</taxon>
        <taxon>Dikarya</taxon>
        <taxon>Ascomycota</taxon>
        <taxon>Saccharomycotina</taxon>
        <taxon>Lipomycetes</taxon>
        <taxon>Lipomycetales</taxon>
        <taxon>Lipomycetaceae</taxon>
        <taxon>Lipomyces</taxon>
    </lineage>
</organism>
<gene>
    <name evidence="2" type="ORF">LIPSTDRAFT_263289</name>
</gene>